<accession>A0ABQ0APN1</accession>
<evidence type="ECO:0000259" key="1">
    <source>
        <dbReference type="Pfam" id="PF05050"/>
    </source>
</evidence>
<dbReference type="Gene3D" id="3.40.50.150">
    <property type="entry name" value="Vaccinia Virus protein VP39"/>
    <property type="match status" value="1"/>
</dbReference>
<dbReference type="NCBIfam" id="TIGR01444">
    <property type="entry name" value="fkbM_fam"/>
    <property type="match status" value="1"/>
</dbReference>
<dbReference type="RefSeq" id="WP_349387336.1">
    <property type="nucleotide sequence ID" value="NZ_BAABWU010000015.1"/>
</dbReference>
<dbReference type="EMBL" id="BAABWU010000015">
    <property type="protein sequence ID" value="GAA6197822.1"/>
    <property type="molecule type" value="Genomic_DNA"/>
</dbReference>
<reference evidence="2 3" key="1">
    <citation type="submission" date="2024-04" db="EMBL/GenBank/DDBJ databases">
        <title>Draft genome sequence of Pseudophaeobacter arcticus NBRC 116598.</title>
        <authorList>
            <person name="Miyakawa T."/>
            <person name="Kusuya Y."/>
            <person name="Miura T."/>
        </authorList>
    </citation>
    <scope>NUCLEOTIDE SEQUENCE [LARGE SCALE GENOMIC DNA]</scope>
    <source>
        <strain evidence="2 3">SU-CL00105</strain>
    </source>
</reference>
<evidence type="ECO:0000313" key="3">
    <source>
        <dbReference type="Proteomes" id="UP001441944"/>
    </source>
</evidence>
<organism evidence="2 3">
    <name type="scientific">Pseudophaeobacter arcticus</name>
    <dbReference type="NCBI Taxonomy" id="385492"/>
    <lineage>
        <taxon>Bacteria</taxon>
        <taxon>Pseudomonadati</taxon>
        <taxon>Pseudomonadota</taxon>
        <taxon>Alphaproteobacteria</taxon>
        <taxon>Rhodobacterales</taxon>
        <taxon>Paracoccaceae</taxon>
        <taxon>Pseudophaeobacter</taxon>
    </lineage>
</organism>
<dbReference type="InterPro" id="IPR029063">
    <property type="entry name" value="SAM-dependent_MTases_sf"/>
</dbReference>
<evidence type="ECO:0000313" key="2">
    <source>
        <dbReference type="EMBL" id="GAA6197822.1"/>
    </source>
</evidence>
<sequence>MIAQKVTQTWTAARKMFYRARGHYAGSLNGTAFRLDPYHSKFWRKASTGTWEPETFAVLQAHLDKQHDYLDIGAWIGPTVLYGASLARRVYCFEPDPVAFRYLAWNLELNSVQNVSAFSAALSQGVGIARMASFGGEAGDSMTSLLNDGEHGSDVITLGWEDFANSADLSRISLVKMDIEGAEFDVLPSLIPWLKQHRPALYLSTHAPFLDAEVRKQRMQQLADSLSFYGSCLEDNGRASGFETLTQKRALTQFPTFLFTS</sequence>
<feature type="domain" description="Methyltransferase FkbM" evidence="1">
    <location>
        <begin position="71"/>
        <end position="205"/>
    </location>
</feature>
<name>A0ABQ0APN1_9RHOB</name>
<dbReference type="Proteomes" id="UP001441944">
    <property type="component" value="Unassembled WGS sequence"/>
</dbReference>
<protein>
    <recommendedName>
        <fullName evidence="1">Methyltransferase FkbM domain-containing protein</fullName>
    </recommendedName>
</protein>
<dbReference type="SUPFAM" id="SSF53335">
    <property type="entry name" value="S-adenosyl-L-methionine-dependent methyltransferases"/>
    <property type="match status" value="1"/>
</dbReference>
<keyword evidence="3" id="KW-1185">Reference proteome</keyword>
<dbReference type="InterPro" id="IPR052514">
    <property type="entry name" value="SAM-dependent_MTase"/>
</dbReference>
<dbReference type="Pfam" id="PF05050">
    <property type="entry name" value="Methyltransf_21"/>
    <property type="match status" value="1"/>
</dbReference>
<gene>
    <name evidence="2" type="ORF">NBRC116598_32670</name>
</gene>
<proteinExistence type="predicted"/>
<dbReference type="PANTHER" id="PTHR34203:SF15">
    <property type="entry name" value="SLL1173 PROTEIN"/>
    <property type="match status" value="1"/>
</dbReference>
<dbReference type="InterPro" id="IPR006342">
    <property type="entry name" value="FkbM_mtfrase"/>
</dbReference>
<comment type="caution">
    <text evidence="2">The sequence shown here is derived from an EMBL/GenBank/DDBJ whole genome shotgun (WGS) entry which is preliminary data.</text>
</comment>
<dbReference type="PANTHER" id="PTHR34203">
    <property type="entry name" value="METHYLTRANSFERASE, FKBM FAMILY PROTEIN"/>
    <property type="match status" value="1"/>
</dbReference>